<feature type="coiled-coil region" evidence="1">
    <location>
        <begin position="335"/>
        <end position="369"/>
    </location>
</feature>
<organism evidence="2 3">
    <name type="scientific">Myripristis murdjan</name>
    <name type="common">pinecone soldierfish</name>
    <dbReference type="NCBI Taxonomy" id="586833"/>
    <lineage>
        <taxon>Eukaryota</taxon>
        <taxon>Metazoa</taxon>
        <taxon>Chordata</taxon>
        <taxon>Craniata</taxon>
        <taxon>Vertebrata</taxon>
        <taxon>Euteleostomi</taxon>
        <taxon>Actinopterygii</taxon>
        <taxon>Neopterygii</taxon>
        <taxon>Teleostei</taxon>
        <taxon>Neoteleostei</taxon>
        <taxon>Acanthomorphata</taxon>
        <taxon>Holocentriformes</taxon>
        <taxon>Holocentridae</taxon>
        <taxon>Myripristis</taxon>
    </lineage>
</organism>
<dbReference type="PANTHER" id="PTHR47147">
    <property type="entry name" value="SYNCOILIN"/>
    <property type="match status" value="1"/>
</dbReference>
<name>A0A668AJ19_9TELE</name>
<dbReference type="AlphaFoldDB" id="A0A668AJ19"/>
<dbReference type="GeneTree" id="ENSGT00390000018108"/>
<evidence type="ECO:0000256" key="1">
    <source>
        <dbReference type="SAM" id="Coils"/>
    </source>
</evidence>
<keyword evidence="3" id="KW-1185">Reference proteome</keyword>
<protein>
    <recommendedName>
        <fullName evidence="4">Syncoilin, intermediate filament protein</fullName>
    </recommendedName>
</protein>
<sequence>MTASPSEPRYSVSFLPPMLLINTKCMSLVPSCTACVSSILICYNCLISLSHSSQFASWLVMDTDRSVQDSQDGLGMASAVDSHAEIRFVEDIIDPENSHTDSHTDITYRESTCDTGYLRQKHTVTEADQADMDRLGQRFDQSIQQVSRLETKRDELIQELLQLHQPMLRVVDHLRGTLGQARRRLTLVQLDYIAVHEDVQQVKKKLFATARDCIESQVMLTAQEYEVAQFAVTQEELKAHILSLTEELSQLQEDHQNQLNTLKDQAHKLSRPRAMSDVSHCRRASLSLQRRLSGSMKVLEGWYEPRLMALLKRRQIGEDALRKSREQGQDLRARLRPLREDIQKLELQRACLEERLALMERDRQEKAAQRVFGENWKELDKTHLDAYLGLLILAGVYKSKDESTRGASFWRNWGRRL</sequence>
<dbReference type="InParanoid" id="A0A668AJ19"/>
<keyword evidence="1" id="KW-0175">Coiled coil</keyword>
<accession>A0A668AJ19</accession>
<evidence type="ECO:0008006" key="4">
    <source>
        <dbReference type="Google" id="ProtNLM"/>
    </source>
</evidence>
<dbReference type="Proteomes" id="UP000472263">
    <property type="component" value="Chromosome 22"/>
</dbReference>
<reference evidence="2" key="2">
    <citation type="submission" date="2025-08" db="UniProtKB">
        <authorList>
            <consortium name="Ensembl"/>
        </authorList>
    </citation>
    <scope>IDENTIFICATION</scope>
</reference>
<proteinExistence type="predicted"/>
<reference evidence="2" key="1">
    <citation type="submission" date="2019-06" db="EMBL/GenBank/DDBJ databases">
        <authorList>
            <consortium name="Wellcome Sanger Institute Data Sharing"/>
        </authorList>
    </citation>
    <scope>NUCLEOTIDE SEQUENCE [LARGE SCALE GENOMIC DNA]</scope>
</reference>
<dbReference type="FunCoup" id="A0A668AJ19">
    <property type="interactions" value="74"/>
</dbReference>
<reference evidence="2" key="3">
    <citation type="submission" date="2025-09" db="UniProtKB">
        <authorList>
            <consortium name="Ensembl"/>
        </authorList>
    </citation>
    <scope>IDENTIFICATION</scope>
</reference>
<dbReference type="InterPro" id="IPR027702">
    <property type="entry name" value="Syncoilin"/>
</dbReference>
<dbReference type="PANTHER" id="PTHR47147:SF1">
    <property type="entry name" value="SYNCOILIN"/>
    <property type="match status" value="1"/>
</dbReference>
<evidence type="ECO:0000313" key="2">
    <source>
        <dbReference type="Ensembl" id="ENSMMDP00005044921.1"/>
    </source>
</evidence>
<feature type="coiled-coil region" evidence="1">
    <location>
        <begin position="234"/>
        <end position="265"/>
    </location>
</feature>
<dbReference type="GO" id="GO:0005882">
    <property type="term" value="C:intermediate filament"/>
    <property type="evidence" value="ECO:0007669"/>
    <property type="project" value="InterPro"/>
</dbReference>
<dbReference type="Ensembl" id="ENSMMDT00005045810.1">
    <property type="protein sequence ID" value="ENSMMDP00005044921.1"/>
    <property type="gene ID" value="ENSMMDG00005020590.1"/>
</dbReference>
<evidence type="ECO:0000313" key="3">
    <source>
        <dbReference type="Proteomes" id="UP000472263"/>
    </source>
</evidence>